<evidence type="ECO:0000256" key="1">
    <source>
        <dbReference type="SAM" id="MobiDB-lite"/>
    </source>
</evidence>
<evidence type="ECO:0000313" key="3">
    <source>
        <dbReference type="Proteomes" id="UP001248134"/>
    </source>
</evidence>
<dbReference type="Proteomes" id="UP001248134">
    <property type="component" value="Unassembled WGS sequence"/>
</dbReference>
<sequence>MGLHVCSACISSSANSFINTCIYLTSFLKSIFRTHQWKYHSIDGTFILPRYSQAVSPPPQVSERSKKDRRGITARKSPIGEAPTDGSFTL</sequence>
<protein>
    <submittedName>
        <fullName evidence="2">Uncharacterized protein</fullName>
    </submittedName>
</protein>
<dbReference type="EMBL" id="VLYX01000014">
    <property type="protein sequence ID" value="MDR4327155.1"/>
    <property type="molecule type" value="Genomic_DNA"/>
</dbReference>
<feature type="region of interest" description="Disordered" evidence="1">
    <location>
        <begin position="53"/>
        <end position="90"/>
    </location>
</feature>
<organism evidence="2 3">
    <name type="scientific">Bacillus pseudomycoides</name>
    <dbReference type="NCBI Taxonomy" id="64104"/>
    <lineage>
        <taxon>Bacteria</taxon>
        <taxon>Bacillati</taxon>
        <taxon>Bacillota</taxon>
        <taxon>Bacilli</taxon>
        <taxon>Bacillales</taxon>
        <taxon>Bacillaceae</taxon>
        <taxon>Bacillus</taxon>
        <taxon>Bacillus cereus group</taxon>
    </lineage>
</organism>
<evidence type="ECO:0000313" key="2">
    <source>
        <dbReference type="EMBL" id="MDR4327155.1"/>
    </source>
</evidence>
<gene>
    <name evidence="2" type="ORF">FOS08_14855</name>
</gene>
<name>A0AAJ1Z0P1_9BACI</name>
<dbReference type="AlphaFoldDB" id="A0AAJ1Z0P1"/>
<accession>A0AAJ1Z0P1</accession>
<comment type="caution">
    <text evidence="2">The sequence shown here is derived from an EMBL/GenBank/DDBJ whole genome shotgun (WGS) entry which is preliminary data.</text>
</comment>
<proteinExistence type="predicted"/>
<reference evidence="2" key="1">
    <citation type="submission" date="2019-07" db="EMBL/GenBank/DDBJ databases">
        <title>Phylogenomic Reclassification of ATCC Bacillus Strains and Various Taxa within the Genus Bacillus.</title>
        <authorList>
            <person name="Riojas M.A."/>
            <person name="Frank A.M."/>
            <person name="Fenn S.L."/>
            <person name="King S.P."/>
            <person name="Brower S.M."/>
            <person name="Hazbon M.H."/>
        </authorList>
    </citation>
    <scope>NUCLEOTIDE SEQUENCE</scope>
    <source>
        <strain evidence="2">NR-12239</strain>
    </source>
</reference>